<accession>A0A5J4VHC9</accession>
<reference evidence="2 3" key="1">
    <citation type="submission" date="2019-03" db="EMBL/GenBank/DDBJ databases">
        <title>Single cell metagenomics reveals metabolic interactions within the superorganism composed of flagellate Streblomastix strix and complex community of Bacteroidetes bacteria on its surface.</title>
        <authorList>
            <person name="Treitli S.C."/>
            <person name="Kolisko M."/>
            <person name="Husnik F."/>
            <person name="Keeling P."/>
            <person name="Hampl V."/>
        </authorList>
    </citation>
    <scope>NUCLEOTIDE SEQUENCE [LARGE SCALE GENOMIC DNA]</scope>
    <source>
        <strain evidence="2">ST1C</strain>
    </source>
</reference>
<comment type="caution">
    <text evidence="2">The sequence shown here is derived from an EMBL/GenBank/DDBJ whole genome shotgun (WGS) entry which is preliminary data.</text>
</comment>
<dbReference type="Proteomes" id="UP000324800">
    <property type="component" value="Unassembled WGS sequence"/>
</dbReference>
<proteinExistence type="predicted"/>
<protein>
    <submittedName>
        <fullName evidence="2">Uncharacterized protein</fullName>
    </submittedName>
</protein>
<name>A0A5J4VHC9_9EUKA</name>
<gene>
    <name evidence="2" type="ORF">EZS28_022569</name>
</gene>
<evidence type="ECO:0000256" key="1">
    <source>
        <dbReference type="SAM" id="Coils"/>
    </source>
</evidence>
<keyword evidence="1" id="KW-0175">Coiled coil</keyword>
<dbReference type="AlphaFoldDB" id="A0A5J4VHC9"/>
<evidence type="ECO:0000313" key="2">
    <source>
        <dbReference type="EMBL" id="KAA6381905.1"/>
    </source>
</evidence>
<evidence type="ECO:0000313" key="3">
    <source>
        <dbReference type="Proteomes" id="UP000324800"/>
    </source>
</evidence>
<feature type="coiled-coil region" evidence="1">
    <location>
        <begin position="96"/>
        <end position="166"/>
    </location>
</feature>
<organism evidence="2 3">
    <name type="scientific">Streblomastix strix</name>
    <dbReference type="NCBI Taxonomy" id="222440"/>
    <lineage>
        <taxon>Eukaryota</taxon>
        <taxon>Metamonada</taxon>
        <taxon>Preaxostyla</taxon>
        <taxon>Oxymonadida</taxon>
        <taxon>Streblomastigidae</taxon>
        <taxon>Streblomastix</taxon>
    </lineage>
</organism>
<dbReference type="EMBL" id="SNRW01007069">
    <property type="protein sequence ID" value="KAA6381905.1"/>
    <property type="molecule type" value="Genomic_DNA"/>
</dbReference>
<sequence length="878" mass="103912">MTRTKISIADVNRLLQLYDTNANMNVNDQQKRSNLSSILSKIGFYGQCNNVNAVEQAINAVVSRNIYMQQSKAATVIQNRVRKWFNQQEQQRLTRQEQIQREQEQLQKQRELDIKELREEFDPELLEEEGIFDPERYRQQQHQLRAQEIEERRRKQDEDRQAKQAQLLDEFHNVEDMNIDILFETDQQEISDYIRTHDKYVYHHLNTDNDVIMLCDVQNQDQFNRIKNLALNRYNKETSTLSYKSYNQSSINQIKPTKQYYSNIATQADLDKHLDSVYNKEKGNVFKLAVDFGVLIERIDGNNEDQTIKYKYMLPVDASSERRAPLEIRSRDNINMYKQYLRTVIGSIYPLAGAAIPSLKQHIKRREIYYVDCKVNLCFWTAYSFITMPNSKDKRWKDCSRIAEAKRIFSRVTGVEFRDNYQGFDFVGDIDNFINKEQVNVHMYTFEDNPPHYELTQNYLVNGSDKQFNILFINDGINAHIMYISDVEALTGFRYCNICHKQAFRIEKKVNEKFSDSSQVTATLIPYAIASTVILTSGIHSFYYDIRTEDFLDKWLEQLFEEAKQVKKDNKYIDEKIPQYFEVPVIRFNSAKFDASVLFKNLKSKDWAISKYLGSSTIAKQIVLKHQPSSIQLRFVDFKIYSMQNKLKDAVRDFGNGLYKKGRFPHEFINTNNYVNELNKSEPFSIEAFDNKLRNKKLSEDKYKEYLVEAAKHKTRWDYLKHYNILDTRVLIEPIDYLIELMFKYNVDMLANISMSYCSIAIKYSTAYNGFDINGDYNCESTDKSIEITQNYWRAKVESYSEQDSKKDRDSSNNVTIDDYDYFKELFKNQRCHMCNARFTWKNRPTLDRIDNSKGHSKDNVIEIMYKKFGGYDFPQTV</sequence>